<evidence type="ECO:0000313" key="3">
    <source>
        <dbReference type="Proteomes" id="UP000766336"/>
    </source>
</evidence>
<feature type="compositionally biased region" description="Polar residues" evidence="1">
    <location>
        <begin position="41"/>
        <end position="51"/>
    </location>
</feature>
<dbReference type="InterPro" id="IPR023346">
    <property type="entry name" value="Lysozyme-like_dom_sf"/>
</dbReference>
<keyword evidence="3" id="KW-1185">Reference proteome</keyword>
<feature type="region of interest" description="Disordered" evidence="1">
    <location>
        <begin position="1"/>
        <end position="75"/>
    </location>
</feature>
<evidence type="ECO:0000256" key="1">
    <source>
        <dbReference type="SAM" id="MobiDB-lite"/>
    </source>
</evidence>
<gene>
    <name evidence="2" type="ORF">KHU32_12095</name>
</gene>
<dbReference type="SUPFAM" id="SSF53955">
    <property type="entry name" value="Lysozyme-like"/>
    <property type="match status" value="1"/>
</dbReference>
<accession>A0ABS5QDA8</accession>
<comment type="caution">
    <text evidence="2">The sequence shown here is derived from an EMBL/GenBank/DDBJ whole genome shotgun (WGS) entry which is preliminary data.</text>
</comment>
<reference evidence="2 3" key="1">
    <citation type="submission" date="2021-05" db="EMBL/GenBank/DDBJ databases">
        <title>Roseococcus sp. XZZS9, whole genome shotgun sequencing project.</title>
        <authorList>
            <person name="Zhao G."/>
            <person name="Shen L."/>
        </authorList>
    </citation>
    <scope>NUCLEOTIDE SEQUENCE [LARGE SCALE GENOMIC DNA]</scope>
    <source>
        <strain evidence="2 3">XZZS9</strain>
    </source>
</reference>
<name>A0ABS5QDA8_9PROT</name>
<organism evidence="2 3">
    <name type="scientific">Roseococcus pinisoli</name>
    <dbReference type="NCBI Taxonomy" id="2835040"/>
    <lineage>
        <taxon>Bacteria</taxon>
        <taxon>Pseudomonadati</taxon>
        <taxon>Pseudomonadota</taxon>
        <taxon>Alphaproteobacteria</taxon>
        <taxon>Acetobacterales</taxon>
        <taxon>Roseomonadaceae</taxon>
        <taxon>Roseococcus</taxon>
    </lineage>
</organism>
<sequence>MSAGQAAERNPAARSAPAHRNVSAPARSTVRATPPQDRRASATQTNRNSQARVRVASRTHQRTSVARIQAQPRMRDAPHELIPVIGPDMRAGMPSGDTSPRAACLAATRRAEEVHGLPQGLLTAIALAESGLHAYALSIGGRAHFPETESAARALYSGAPAGRSIMAGCVQVNARVHARNSYWPLDPVRSADWAGGIMARWAAETGSWSEALRRWHGGSPASTRRLVCRVRAKMEVTNPRSTLFDDYQCDSSQAERTRRNGAAHLATAERQTRLALAEHQSR</sequence>
<proteinExistence type="predicted"/>
<evidence type="ECO:0008006" key="4">
    <source>
        <dbReference type="Google" id="ProtNLM"/>
    </source>
</evidence>
<protein>
    <recommendedName>
        <fullName evidence="4">Transglycosylase SLT domain-containing protein</fullName>
    </recommendedName>
</protein>
<dbReference type="Proteomes" id="UP000766336">
    <property type="component" value="Unassembled WGS sequence"/>
</dbReference>
<dbReference type="RefSeq" id="WP_213670339.1">
    <property type="nucleotide sequence ID" value="NZ_JAHCDA010000002.1"/>
</dbReference>
<dbReference type="EMBL" id="JAHCDA010000002">
    <property type="protein sequence ID" value="MBS7811680.1"/>
    <property type="molecule type" value="Genomic_DNA"/>
</dbReference>
<evidence type="ECO:0000313" key="2">
    <source>
        <dbReference type="EMBL" id="MBS7811680.1"/>
    </source>
</evidence>